<sequence length="99" mass="10449">MTDALHAAELHIAGVVVHVVPLHLARTHAAMSRMEGVCIHASTPTGKIVVTLETPGEGPMMVLLGEIQQLPGVISAALVYQHADTLDAMNEELSNDYAA</sequence>
<accession>A0ABU6K0B6</accession>
<dbReference type="Pfam" id="PF03927">
    <property type="entry name" value="NapD"/>
    <property type="match status" value="1"/>
</dbReference>
<dbReference type="PANTHER" id="PTHR38603">
    <property type="entry name" value="CHAPERONE NAPD"/>
    <property type="match status" value="1"/>
</dbReference>
<dbReference type="Gene3D" id="3.30.70.920">
    <property type="match status" value="1"/>
</dbReference>
<organism evidence="5 6">
    <name type="scientific">Uliginosibacterium silvisoli</name>
    <dbReference type="NCBI Taxonomy" id="3114758"/>
    <lineage>
        <taxon>Bacteria</taxon>
        <taxon>Pseudomonadati</taxon>
        <taxon>Pseudomonadota</taxon>
        <taxon>Betaproteobacteria</taxon>
        <taxon>Rhodocyclales</taxon>
        <taxon>Zoogloeaceae</taxon>
        <taxon>Uliginosibacterium</taxon>
    </lineage>
</organism>
<dbReference type="PANTHER" id="PTHR38603:SF1">
    <property type="entry name" value="CHAPERONE NAPD"/>
    <property type="match status" value="1"/>
</dbReference>
<keyword evidence="6" id="KW-1185">Reference proteome</keyword>
<comment type="similarity">
    <text evidence="4">Belongs to the NapD family.</text>
</comment>
<evidence type="ECO:0000256" key="2">
    <source>
        <dbReference type="ARBA" id="ARBA00022490"/>
    </source>
</evidence>
<keyword evidence="2 4" id="KW-0963">Cytoplasm</keyword>
<comment type="subunit">
    <text evidence="4">Interacts with the cytoplasmic NapA precursor.</text>
</comment>
<proteinExistence type="inferred from homology"/>
<evidence type="ECO:0000256" key="1">
    <source>
        <dbReference type="ARBA" id="ARBA00004496"/>
    </source>
</evidence>
<evidence type="ECO:0000313" key="6">
    <source>
        <dbReference type="Proteomes" id="UP001331561"/>
    </source>
</evidence>
<dbReference type="InterPro" id="IPR005623">
    <property type="entry name" value="Chaperone_NapD_NO3_reduct"/>
</dbReference>
<evidence type="ECO:0000256" key="4">
    <source>
        <dbReference type="HAMAP-Rule" id="MF_02200"/>
    </source>
</evidence>
<dbReference type="HAMAP" id="MF_02200">
    <property type="entry name" value="NapD"/>
    <property type="match status" value="1"/>
</dbReference>
<evidence type="ECO:0000313" key="5">
    <source>
        <dbReference type="EMBL" id="MEC5384951.1"/>
    </source>
</evidence>
<comment type="function">
    <text evidence="4">Chaperone for NapA, the catalytic subunit of the periplasmic nitrate reductase. It binds directly and specifically to the twin-arginine signal peptide of NapA, preventing premature interaction with the Tat translocase and premature export.</text>
</comment>
<keyword evidence="3 4" id="KW-0143">Chaperone</keyword>
<dbReference type="EMBL" id="JAYXHS010000001">
    <property type="protein sequence ID" value="MEC5384951.1"/>
    <property type="molecule type" value="Genomic_DNA"/>
</dbReference>
<protein>
    <recommendedName>
        <fullName evidence="4">Chaperone NapD</fullName>
    </recommendedName>
    <alternativeName>
        <fullName evidence="4">NapA signal peptide-binding chaperone NapD</fullName>
    </alternativeName>
</protein>
<dbReference type="Proteomes" id="UP001331561">
    <property type="component" value="Unassembled WGS sequence"/>
</dbReference>
<gene>
    <name evidence="4" type="primary">napD</name>
    <name evidence="5" type="ORF">VVD49_04410</name>
</gene>
<reference evidence="5 6" key="1">
    <citation type="submission" date="2024-01" db="EMBL/GenBank/DDBJ databases">
        <title>Uliginosibacterium soil sp. nov.</title>
        <authorList>
            <person name="Lv Y."/>
        </authorList>
    </citation>
    <scope>NUCLEOTIDE SEQUENCE [LARGE SCALE GENOMIC DNA]</scope>
    <source>
        <strain evidence="5 6">H3</strain>
    </source>
</reference>
<name>A0ABU6K0B6_9RHOO</name>
<evidence type="ECO:0000256" key="3">
    <source>
        <dbReference type="ARBA" id="ARBA00023186"/>
    </source>
</evidence>
<dbReference type="RefSeq" id="WP_327597917.1">
    <property type="nucleotide sequence ID" value="NZ_JAYXHS010000001.1"/>
</dbReference>
<comment type="subcellular location">
    <subcellularLocation>
        <location evidence="1 4">Cytoplasm</location>
    </subcellularLocation>
</comment>
<comment type="caution">
    <text evidence="5">The sequence shown here is derived from an EMBL/GenBank/DDBJ whole genome shotgun (WGS) entry which is preliminary data.</text>
</comment>